<name>A0A148KKN4_9ALTE</name>
<dbReference type="InterPro" id="IPR050452">
    <property type="entry name" value="Metacaspase"/>
</dbReference>
<accession>A0A148KKN4</accession>
<dbReference type="Proteomes" id="UP000070299">
    <property type="component" value="Unassembled WGS sequence"/>
</dbReference>
<dbReference type="EMBL" id="LSNE01000020">
    <property type="protein sequence ID" value="KXI26874.1"/>
    <property type="molecule type" value="Genomic_DNA"/>
</dbReference>
<dbReference type="InterPro" id="IPR011600">
    <property type="entry name" value="Pept_C14_caspase"/>
</dbReference>
<feature type="domain" description="Peptidase C14 caspase" evidence="1">
    <location>
        <begin position="3"/>
        <end position="291"/>
    </location>
</feature>
<dbReference type="Gene3D" id="3.40.50.1460">
    <property type="match status" value="1"/>
</dbReference>
<proteinExistence type="predicted"/>
<dbReference type="AlphaFoldDB" id="A0A148KKN4"/>
<reference evidence="3" key="1">
    <citation type="submission" date="2016-02" db="EMBL/GenBank/DDBJ databases">
        <authorList>
            <person name="Schultz-Johansen M."/>
            <person name="Glaring M.A."/>
            <person name="Bech P.K."/>
            <person name="Stougaard P."/>
        </authorList>
    </citation>
    <scope>NUCLEOTIDE SEQUENCE [LARGE SCALE GENOMIC DNA]</scope>
    <source>
        <strain evidence="3">S66</strain>
    </source>
</reference>
<protein>
    <recommendedName>
        <fullName evidence="1">Peptidase C14 caspase domain-containing protein</fullName>
    </recommendedName>
</protein>
<dbReference type="PANTHER" id="PTHR48104">
    <property type="entry name" value="METACASPASE-4"/>
    <property type="match status" value="1"/>
</dbReference>
<dbReference type="GO" id="GO:0005737">
    <property type="term" value="C:cytoplasm"/>
    <property type="evidence" value="ECO:0007669"/>
    <property type="project" value="TreeGrafter"/>
</dbReference>
<dbReference type="Pfam" id="PF00656">
    <property type="entry name" value="Peptidase_C14"/>
    <property type="match status" value="1"/>
</dbReference>
<dbReference type="GO" id="GO:0004197">
    <property type="term" value="F:cysteine-type endopeptidase activity"/>
    <property type="evidence" value="ECO:0007669"/>
    <property type="project" value="InterPro"/>
</dbReference>
<gene>
    <name evidence="2" type="ORF">AX660_03670</name>
</gene>
<evidence type="ECO:0000313" key="2">
    <source>
        <dbReference type="EMBL" id="KXI26874.1"/>
    </source>
</evidence>
<dbReference type="InterPro" id="IPR029030">
    <property type="entry name" value="Caspase-like_dom_sf"/>
</dbReference>
<sequence length="689" mass="75445">MPKKYALLIGINKYLFMPDKYQLHGCVNDAKLIQNILINKFNFAAHNIISLFDEAATRDNILAEMEGLANIIAKDDILVFHYSGHGHQCKIKTEFTDEGSGKDNCILPCDDAEPSAEGDIWREIRDYQINEWLQRIAQKTPYSTLIFDACHSGTMTRSTDKATTRSLPTEARLLAKSAPIARSTPSLRSNTNLNTNATLLQKPSAGGWLNLSDNYVVMSGCRDTQKSKEKYFSQDGQNTKHGVLTYYLSRALLRAKPGTTYRDVFELACANVVADVSEQHPQIEGALDRELFGVKDIEPLAFIPITNIDGQQITLGGGAAHGLRKGSVWNIYPPGSKQASSNQALGSLQVTAVGALSSTALLQESTAPLLIGARCVEVQAAYAPDLLQIDISQLADTYKQNITRGISQSKLIAVAATPDDAHILACVITSGTVLPPTLSAQLHQQQPLISQDTWAFFEADNVLAMPLHAVAEPGVVRVLLDNLEKIAKFRNVLLLDNPATTLNVEFNLFKQTTDGNLVLANGGSTEFLENQAMVLELKNNEAAKTVFFSILWISADREISHFYPHRKTSEELSPGKTIRIGLGNNKLTASLSKDYYGDIGSESCKVIFSSTETDFSWLNQQGLRSSSGSQSNLSAFDSAFLGKDAGLRTTDQLNPNSSAELAERSAVDVHHDDWDAVTRSFILRRTSNS</sequence>
<evidence type="ECO:0000259" key="1">
    <source>
        <dbReference type="Pfam" id="PF00656"/>
    </source>
</evidence>
<evidence type="ECO:0000313" key="3">
    <source>
        <dbReference type="Proteomes" id="UP000070299"/>
    </source>
</evidence>
<comment type="caution">
    <text evidence="2">The sequence shown here is derived from an EMBL/GenBank/DDBJ whole genome shotgun (WGS) entry which is preliminary data.</text>
</comment>
<dbReference type="RefSeq" id="WP_068382414.1">
    <property type="nucleotide sequence ID" value="NZ_LSNE01000020.1"/>
</dbReference>
<dbReference type="GO" id="GO:0006508">
    <property type="term" value="P:proteolysis"/>
    <property type="evidence" value="ECO:0007669"/>
    <property type="project" value="InterPro"/>
</dbReference>
<dbReference type="PANTHER" id="PTHR48104:SF30">
    <property type="entry name" value="METACASPASE-1"/>
    <property type="match status" value="1"/>
</dbReference>
<keyword evidence="3" id="KW-1185">Reference proteome</keyword>
<dbReference type="OrthoDB" id="1491023at2"/>
<dbReference type="SUPFAM" id="SSF52129">
    <property type="entry name" value="Caspase-like"/>
    <property type="match status" value="1"/>
</dbReference>
<dbReference type="STRING" id="1799789.AX660_03670"/>
<organism evidence="2 3">
    <name type="scientific">Paraglaciecola hydrolytica</name>
    <dbReference type="NCBI Taxonomy" id="1799789"/>
    <lineage>
        <taxon>Bacteria</taxon>
        <taxon>Pseudomonadati</taxon>
        <taxon>Pseudomonadota</taxon>
        <taxon>Gammaproteobacteria</taxon>
        <taxon>Alteromonadales</taxon>
        <taxon>Alteromonadaceae</taxon>
        <taxon>Paraglaciecola</taxon>
    </lineage>
</organism>